<dbReference type="Proteomes" id="UP000053815">
    <property type="component" value="Unassembled WGS sequence"/>
</dbReference>
<dbReference type="InterPro" id="IPR014044">
    <property type="entry name" value="CAP_dom"/>
</dbReference>
<dbReference type="PANTHER" id="PTHR10334">
    <property type="entry name" value="CYSTEINE-RICH SECRETORY PROTEIN-RELATED"/>
    <property type="match status" value="1"/>
</dbReference>
<sequence>MVSSSSLFKFIALIAIIAVQAVLAAPSASAPSASTVKSQALAAHNKYRTKHHVPKLKWSVKLAEHARTVTTSCVWGHNVMKGTGQNIAYGYPSMKAVVDAWYNEVSDYNYASGQSLNGKVTGHFTQVVWKGTTEVGCAATYCSNLRATYYVCDYSPPGNYYGEYTKNVFKP</sequence>
<evidence type="ECO:0000256" key="1">
    <source>
        <dbReference type="SAM" id="SignalP"/>
    </source>
</evidence>
<dbReference type="InterPro" id="IPR018244">
    <property type="entry name" value="Allrgn_V5/Tpx1_CS"/>
</dbReference>
<dbReference type="EMBL" id="DF836613">
    <property type="protein sequence ID" value="GAN10140.1"/>
    <property type="molecule type" value="Genomic_DNA"/>
</dbReference>
<keyword evidence="1" id="KW-0732">Signal</keyword>
<dbReference type="PRINTS" id="PR00837">
    <property type="entry name" value="V5TPXLIKE"/>
</dbReference>
<evidence type="ECO:0000259" key="2">
    <source>
        <dbReference type="SMART" id="SM00198"/>
    </source>
</evidence>
<dbReference type="SMART" id="SM00198">
    <property type="entry name" value="SCP"/>
    <property type="match status" value="1"/>
</dbReference>
<dbReference type="AlphaFoldDB" id="A0A0C9LXJ6"/>
<feature type="domain" description="SCP" evidence="2">
    <location>
        <begin position="35"/>
        <end position="162"/>
    </location>
</feature>
<reference evidence="3" key="1">
    <citation type="submission" date="2014-09" db="EMBL/GenBank/DDBJ databases">
        <title>Draft genome sequence of an oleaginous Mucoromycotina fungus Mucor ambiguus NBRC6742.</title>
        <authorList>
            <person name="Takeda I."/>
            <person name="Yamane N."/>
            <person name="Morita T."/>
            <person name="Tamano K."/>
            <person name="Machida M."/>
            <person name="Baker S."/>
            <person name="Koike H."/>
        </authorList>
    </citation>
    <scope>NUCLEOTIDE SEQUENCE</scope>
    <source>
        <strain evidence="3">NBRC 6742</strain>
    </source>
</reference>
<gene>
    <name evidence="3" type="ORF">MAM1_0324d09677</name>
</gene>
<evidence type="ECO:0000313" key="4">
    <source>
        <dbReference type="Proteomes" id="UP000053815"/>
    </source>
</evidence>
<dbReference type="OrthoDB" id="337038at2759"/>
<accession>A0A0C9LXJ6</accession>
<keyword evidence="4" id="KW-1185">Reference proteome</keyword>
<dbReference type="Pfam" id="PF00188">
    <property type="entry name" value="CAP"/>
    <property type="match status" value="1"/>
</dbReference>
<dbReference type="STRING" id="91626.A0A0C9LXJ6"/>
<protein>
    <submittedName>
        <fullName evidence="3">Golgi-associated plant pathogenesis-related protein 1-like</fullName>
    </submittedName>
</protein>
<dbReference type="InterPro" id="IPR035940">
    <property type="entry name" value="CAP_sf"/>
</dbReference>
<evidence type="ECO:0000313" key="3">
    <source>
        <dbReference type="EMBL" id="GAN10140.1"/>
    </source>
</evidence>
<feature type="chain" id="PRO_5002199094" evidence="1">
    <location>
        <begin position="25"/>
        <end position="171"/>
    </location>
</feature>
<feature type="signal peptide" evidence="1">
    <location>
        <begin position="1"/>
        <end position="24"/>
    </location>
</feature>
<dbReference type="Gene3D" id="3.40.33.10">
    <property type="entry name" value="CAP"/>
    <property type="match status" value="1"/>
</dbReference>
<organism evidence="3">
    <name type="scientific">Mucor ambiguus</name>
    <dbReference type="NCBI Taxonomy" id="91626"/>
    <lineage>
        <taxon>Eukaryota</taxon>
        <taxon>Fungi</taxon>
        <taxon>Fungi incertae sedis</taxon>
        <taxon>Mucoromycota</taxon>
        <taxon>Mucoromycotina</taxon>
        <taxon>Mucoromycetes</taxon>
        <taxon>Mucorales</taxon>
        <taxon>Mucorineae</taxon>
        <taxon>Mucoraceae</taxon>
        <taxon>Mucor</taxon>
    </lineage>
</organism>
<proteinExistence type="predicted"/>
<dbReference type="SUPFAM" id="SSF55797">
    <property type="entry name" value="PR-1-like"/>
    <property type="match status" value="1"/>
</dbReference>
<dbReference type="PROSITE" id="PS01009">
    <property type="entry name" value="CRISP_1"/>
    <property type="match status" value="1"/>
</dbReference>
<name>A0A0C9LXJ6_9FUNG</name>
<dbReference type="GO" id="GO:0005576">
    <property type="term" value="C:extracellular region"/>
    <property type="evidence" value="ECO:0007669"/>
    <property type="project" value="InterPro"/>
</dbReference>
<dbReference type="InterPro" id="IPR001283">
    <property type="entry name" value="CRISP-related"/>
</dbReference>